<feature type="region of interest" description="Disordered" evidence="1">
    <location>
        <begin position="664"/>
        <end position="686"/>
    </location>
</feature>
<dbReference type="Gene3D" id="3.40.50.150">
    <property type="entry name" value="Vaccinia Virus protein VP39"/>
    <property type="match status" value="1"/>
</dbReference>
<comment type="caution">
    <text evidence="2">The sequence shown here is derived from an EMBL/GenBank/DDBJ whole genome shotgun (WGS) entry which is preliminary data.</text>
</comment>
<evidence type="ECO:0000313" key="3">
    <source>
        <dbReference type="Proteomes" id="UP001324427"/>
    </source>
</evidence>
<organism evidence="2 3">
    <name type="scientific">Oleoguttula mirabilis</name>
    <dbReference type="NCBI Taxonomy" id="1507867"/>
    <lineage>
        <taxon>Eukaryota</taxon>
        <taxon>Fungi</taxon>
        <taxon>Dikarya</taxon>
        <taxon>Ascomycota</taxon>
        <taxon>Pezizomycotina</taxon>
        <taxon>Dothideomycetes</taxon>
        <taxon>Dothideomycetidae</taxon>
        <taxon>Mycosphaerellales</taxon>
        <taxon>Teratosphaeriaceae</taxon>
        <taxon>Oleoguttula</taxon>
    </lineage>
</organism>
<proteinExistence type="predicted"/>
<dbReference type="InterPro" id="IPR029063">
    <property type="entry name" value="SAM-dependent_MTases_sf"/>
</dbReference>
<dbReference type="Proteomes" id="UP001324427">
    <property type="component" value="Unassembled WGS sequence"/>
</dbReference>
<keyword evidence="3" id="KW-1185">Reference proteome</keyword>
<accession>A0AAV9JU26</accession>
<dbReference type="EMBL" id="JAVFHQ010000005">
    <property type="protein sequence ID" value="KAK4549211.1"/>
    <property type="molecule type" value="Genomic_DNA"/>
</dbReference>
<sequence length="686" mass="76012">MSARATWATRRFTDPRFPLGSTLQGVFGGTVSNKSRKEKTLGGEFGTPPRCDIVSESLCDDTINYLAPTLEQHKGCTIIDIHPGACLWSSKLHDYLKPKRHLLMEPEAKYYDPFIKPLLDVPGSTYRHTPLSGAHPLRYWDTWKTVMDDPALLPPSALAPEDPKRKQFDPSVLLIGNLARRYQDVHRRPNSVHYSAMILQQMAWSALKGDMVHRDGLVRMLWWAPESEVYLALPTTESSRQRSNAALSMAVSMNQVIGVKAPTEAGGRYHQSARRRPPVMAAMLASRIEHSMHEKGMQRPGNRELLIPVGHDKPPGEQADDVSNQSAPVSKNGNEREEEASEKVQEAGEQVDEHLLARSKPTSNLALMQGILKGQEFDIVNPLTPTISTIGELRAELDDARARLTSFQLERLTSRIGSSKMSPTETALLRTLHFPQCGPIAESFVLTRSRLSAIAIASDMSLRIVKLEASYKLLEDRGEDVASLDTLRNDIIGLGDEFETWASTQGKLGENSAMAVDSQVAFFSSPPLLALEAREYEPLKADISEFWPRDDLMLLDMMPKARDLSVPGLATAGDGVKVAQMLLKGLMQVRAQSLPYALERVALNAAQDLIPQVPAITDPRQGGRLNPKYIRTRMVSESMIEGLVQAWAEWPFKPSTLELELAAENLASAEEPAESSKDPESVFTDE</sequence>
<feature type="region of interest" description="Disordered" evidence="1">
    <location>
        <begin position="292"/>
        <end position="349"/>
    </location>
</feature>
<evidence type="ECO:0000313" key="2">
    <source>
        <dbReference type="EMBL" id="KAK4549211.1"/>
    </source>
</evidence>
<feature type="compositionally biased region" description="Polar residues" evidence="1">
    <location>
        <begin position="321"/>
        <end position="332"/>
    </location>
</feature>
<name>A0AAV9JU26_9PEZI</name>
<evidence type="ECO:0000256" key="1">
    <source>
        <dbReference type="SAM" id="MobiDB-lite"/>
    </source>
</evidence>
<reference evidence="2 3" key="1">
    <citation type="submission" date="2021-11" db="EMBL/GenBank/DDBJ databases">
        <title>Black yeast isolated from Biological Soil Crust.</title>
        <authorList>
            <person name="Kurbessoian T."/>
        </authorList>
    </citation>
    <scope>NUCLEOTIDE SEQUENCE [LARGE SCALE GENOMIC DNA]</scope>
    <source>
        <strain evidence="2 3">CCFEE 5522</strain>
    </source>
</reference>
<evidence type="ECO:0008006" key="4">
    <source>
        <dbReference type="Google" id="ProtNLM"/>
    </source>
</evidence>
<protein>
    <recommendedName>
        <fullName evidence="4">Mitochondrial transcription factor 1</fullName>
    </recommendedName>
</protein>
<dbReference type="AlphaFoldDB" id="A0AAV9JU26"/>
<gene>
    <name evidence="2" type="ORF">LTR36_007669</name>
</gene>